<dbReference type="EMBL" id="JASCZI010182715">
    <property type="protein sequence ID" value="MED6188473.1"/>
    <property type="molecule type" value="Genomic_DNA"/>
</dbReference>
<evidence type="ECO:0000256" key="1">
    <source>
        <dbReference type="SAM" id="MobiDB-lite"/>
    </source>
</evidence>
<name>A0ABU6WUV6_9FABA</name>
<organism evidence="2 3">
    <name type="scientific">Stylosanthes scabra</name>
    <dbReference type="NCBI Taxonomy" id="79078"/>
    <lineage>
        <taxon>Eukaryota</taxon>
        <taxon>Viridiplantae</taxon>
        <taxon>Streptophyta</taxon>
        <taxon>Embryophyta</taxon>
        <taxon>Tracheophyta</taxon>
        <taxon>Spermatophyta</taxon>
        <taxon>Magnoliopsida</taxon>
        <taxon>eudicotyledons</taxon>
        <taxon>Gunneridae</taxon>
        <taxon>Pentapetalae</taxon>
        <taxon>rosids</taxon>
        <taxon>fabids</taxon>
        <taxon>Fabales</taxon>
        <taxon>Fabaceae</taxon>
        <taxon>Papilionoideae</taxon>
        <taxon>50 kb inversion clade</taxon>
        <taxon>dalbergioids sensu lato</taxon>
        <taxon>Dalbergieae</taxon>
        <taxon>Pterocarpus clade</taxon>
        <taxon>Stylosanthes</taxon>
    </lineage>
</organism>
<sequence>RGGLPARTRERCGFFTFELRRGQMRLLSPSMEPSRTVRKGQRGGDGGFLTDGCLGEELRK</sequence>
<dbReference type="Proteomes" id="UP001341840">
    <property type="component" value="Unassembled WGS sequence"/>
</dbReference>
<protein>
    <submittedName>
        <fullName evidence="2">Uncharacterized protein</fullName>
    </submittedName>
</protein>
<reference evidence="2 3" key="1">
    <citation type="journal article" date="2023" name="Plants (Basel)">
        <title>Bridging the Gap: Combining Genomics and Transcriptomics Approaches to Understand Stylosanthes scabra, an Orphan Legume from the Brazilian Caatinga.</title>
        <authorList>
            <person name="Ferreira-Neto J.R.C."/>
            <person name="da Silva M.D."/>
            <person name="Binneck E."/>
            <person name="de Melo N.F."/>
            <person name="da Silva R.H."/>
            <person name="de Melo A.L.T.M."/>
            <person name="Pandolfi V."/>
            <person name="Bustamante F.O."/>
            <person name="Brasileiro-Vidal A.C."/>
            <person name="Benko-Iseppon A.M."/>
        </authorList>
    </citation>
    <scope>NUCLEOTIDE SEQUENCE [LARGE SCALE GENOMIC DNA]</scope>
    <source>
        <tissue evidence="2">Leaves</tissue>
    </source>
</reference>
<feature type="region of interest" description="Disordered" evidence="1">
    <location>
        <begin position="29"/>
        <end position="60"/>
    </location>
</feature>
<keyword evidence="3" id="KW-1185">Reference proteome</keyword>
<comment type="caution">
    <text evidence="2">The sequence shown here is derived from an EMBL/GenBank/DDBJ whole genome shotgun (WGS) entry which is preliminary data.</text>
</comment>
<feature type="non-terminal residue" evidence="2">
    <location>
        <position position="1"/>
    </location>
</feature>
<gene>
    <name evidence="2" type="ORF">PIB30_086281</name>
</gene>
<evidence type="ECO:0000313" key="3">
    <source>
        <dbReference type="Proteomes" id="UP001341840"/>
    </source>
</evidence>
<proteinExistence type="predicted"/>
<accession>A0ABU6WUV6</accession>
<evidence type="ECO:0000313" key="2">
    <source>
        <dbReference type="EMBL" id="MED6188473.1"/>
    </source>
</evidence>